<evidence type="ECO:0000259" key="8">
    <source>
        <dbReference type="Pfam" id="PF03067"/>
    </source>
</evidence>
<evidence type="ECO:0000313" key="9">
    <source>
        <dbReference type="EMBL" id="CAG8564152.1"/>
    </source>
</evidence>
<evidence type="ECO:0000256" key="2">
    <source>
        <dbReference type="ARBA" id="ARBA00022723"/>
    </source>
</evidence>
<dbReference type="Proteomes" id="UP000789572">
    <property type="component" value="Unassembled WGS sequence"/>
</dbReference>
<evidence type="ECO:0000256" key="5">
    <source>
        <dbReference type="ARBA" id="ARBA00023180"/>
    </source>
</evidence>
<evidence type="ECO:0000256" key="3">
    <source>
        <dbReference type="ARBA" id="ARBA00023008"/>
    </source>
</evidence>
<dbReference type="InterPro" id="IPR052282">
    <property type="entry name" value="Starch-active_LPMO"/>
</dbReference>
<keyword evidence="5" id="KW-0325">Glycoprotein</keyword>
<keyword evidence="10" id="KW-1185">Reference proteome</keyword>
<evidence type="ECO:0000256" key="4">
    <source>
        <dbReference type="ARBA" id="ARBA00023157"/>
    </source>
</evidence>
<dbReference type="AlphaFoldDB" id="A0A9N9FY14"/>
<dbReference type="OrthoDB" id="2342176at2759"/>
<keyword evidence="3" id="KW-0186">Copper</keyword>
<keyword evidence="7" id="KW-0732">Signal</keyword>
<dbReference type="Pfam" id="PF03067">
    <property type="entry name" value="LPMO_10"/>
    <property type="match status" value="1"/>
</dbReference>
<dbReference type="GO" id="GO:0046872">
    <property type="term" value="F:metal ion binding"/>
    <property type="evidence" value="ECO:0007669"/>
    <property type="project" value="UniProtKB-KW"/>
</dbReference>
<keyword evidence="4" id="KW-1015">Disulfide bond</keyword>
<protein>
    <submittedName>
        <fullName evidence="9">469_t:CDS:1</fullName>
    </submittedName>
</protein>
<feature type="chain" id="PRO_5040451673" evidence="7">
    <location>
        <begin position="23"/>
        <end position="189"/>
    </location>
</feature>
<feature type="domain" description="Chitin-binding type-4" evidence="8">
    <location>
        <begin position="64"/>
        <end position="150"/>
    </location>
</feature>
<evidence type="ECO:0000256" key="6">
    <source>
        <dbReference type="ARBA" id="ARBA00034311"/>
    </source>
</evidence>
<dbReference type="PANTHER" id="PTHR36575">
    <property type="entry name" value="BINDING PROTEIN, PUTATIVE (AFU_ORTHOLOGUE AFUA_1G14430)-RELATED"/>
    <property type="match status" value="1"/>
</dbReference>
<dbReference type="PANTHER" id="PTHR36575:SF2">
    <property type="entry name" value="CHITIN-BINDING TYPE-4 DOMAIN-CONTAINING PROTEIN-RELATED"/>
    <property type="match status" value="1"/>
</dbReference>
<proteinExistence type="inferred from homology"/>
<dbReference type="Gene3D" id="2.70.50.70">
    <property type="match status" value="1"/>
</dbReference>
<comment type="similarity">
    <text evidence="6">Belongs to the polysaccharide monooxygenase AA13 family.</text>
</comment>
<comment type="caution">
    <text evidence="9">The sequence shown here is derived from an EMBL/GenBank/DDBJ whole genome shotgun (WGS) entry which is preliminary data.</text>
</comment>
<name>A0A9N9FY14_9GLOM</name>
<evidence type="ECO:0000313" key="10">
    <source>
        <dbReference type="Proteomes" id="UP000789572"/>
    </source>
</evidence>
<comment type="cofactor">
    <cofactor evidence="1">
        <name>Cu(2+)</name>
        <dbReference type="ChEBI" id="CHEBI:29036"/>
    </cofactor>
</comment>
<evidence type="ECO:0000256" key="1">
    <source>
        <dbReference type="ARBA" id="ARBA00001973"/>
    </source>
</evidence>
<evidence type="ECO:0000256" key="7">
    <source>
        <dbReference type="SAM" id="SignalP"/>
    </source>
</evidence>
<reference evidence="9" key="1">
    <citation type="submission" date="2021-06" db="EMBL/GenBank/DDBJ databases">
        <authorList>
            <person name="Kallberg Y."/>
            <person name="Tangrot J."/>
            <person name="Rosling A."/>
        </authorList>
    </citation>
    <scope>NUCLEOTIDE SEQUENCE</scope>
    <source>
        <strain evidence="9">IA702</strain>
    </source>
</reference>
<organism evidence="9 10">
    <name type="scientific">Paraglomus occultum</name>
    <dbReference type="NCBI Taxonomy" id="144539"/>
    <lineage>
        <taxon>Eukaryota</taxon>
        <taxon>Fungi</taxon>
        <taxon>Fungi incertae sedis</taxon>
        <taxon>Mucoromycota</taxon>
        <taxon>Glomeromycotina</taxon>
        <taxon>Glomeromycetes</taxon>
        <taxon>Paraglomerales</taxon>
        <taxon>Paraglomeraceae</taxon>
        <taxon>Paraglomus</taxon>
    </lineage>
</organism>
<keyword evidence="2" id="KW-0479">Metal-binding</keyword>
<sequence length="189" mass="20658">MSSKTLFALTVLALFFLSSVSAHGHMFDPKIRIAPGDENNGLTITRGPTKVSPCAGLPAGPVQSTFNAGQSINIQWEIGAAHKGQCFVELSTDGEQTFTVLQQLPNCADAVGTDFQAPVQLPNINCDKCVLRWRWEAALTGELYLNCADISITGAKKARKTRRSSKRRLSATQKLVAREIKNFFDEIDM</sequence>
<gene>
    <name evidence="9" type="ORF">POCULU_LOCUS5662</name>
</gene>
<dbReference type="InterPro" id="IPR004302">
    <property type="entry name" value="Cellulose/chitin-bd_N"/>
</dbReference>
<dbReference type="EMBL" id="CAJVPJ010000901">
    <property type="protein sequence ID" value="CAG8564152.1"/>
    <property type="molecule type" value="Genomic_DNA"/>
</dbReference>
<feature type="signal peptide" evidence="7">
    <location>
        <begin position="1"/>
        <end position="22"/>
    </location>
</feature>
<accession>A0A9N9FY14</accession>